<dbReference type="EMBL" id="BPLQ01001169">
    <property type="protein sequence ID" value="GIX79213.1"/>
    <property type="molecule type" value="Genomic_DNA"/>
</dbReference>
<feature type="compositionally biased region" description="Pro residues" evidence="1">
    <location>
        <begin position="30"/>
        <end position="39"/>
    </location>
</feature>
<feature type="region of interest" description="Disordered" evidence="1">
    <location>
        <begin position="30"/>
        <end position="53"/>
    </location>
</feature>
<evidence type="ECO:0000256" key="1">
    <source>
        <dbReference type="SAM" id="MobiDB-lite"/>
    </source>
</evidence>
<evidence type="ECO:0000313" key="2">
    <source>
        <dbReference type="EMBL" id="GIX79213.1"/>
    </source>
</evidence>
<sequence length="128" mass="14322">MTYDLLGSSSFQEMQGDFFLDEPIFIWPPAPDPASPESPPLHEQGIIPADDPPSMMDVTLTVTREQLNDNNFLSSHPAPHKVLEPSIEHLLFFEELLKEAASLCFRYRSTKAPPIISAALPGHKPQRK</sequence>
<accession>A0AAV4N3D8</accession>
<dbReference type="Proteomes" id="UP001054837">
    <property type="component" value="Unassembled WGS sequence"/>
</dbReference>
<reference evidence="2 3" key="1">
    <citation type="submission" date="2021-06" db="EMBL/GenBank/DDBJ databases">
        <title>Caerostris darwini draft genome.</title>
        <authorList>
            <person name="Kono N."/>
            <person name="Arakawa K."/>
        </authorList>
    </citation>
    <scope>NUCLEOTIDE SEQUENCE [LARGE SCALE GENOMIC DNA]</scope>
</reference>
<keyword evidence="3" id="KW-1185">Reference proteome</keyword>
<evidence type="ECO:0000313" key="3">
    <source>
        <dbReference type="Proteomes" id="UP001054837"/>
    </source>
</evidence>
<protein>
    <submittedName>
        <fullName evidence="2">Uncharacterized protein</fullName>
    </submittedName>
</protein>
<name>A0AAV4N3D8_9ARAC</name>
<dbReference type="AlphaFoldDB" id="A0AAV4N3D8"/>
<proteinExistence type="predicted"/>
<comment type="caution">
    <text evidence="2">The sequence shown here is derived from an EMBL/GenBank/DDBJ whole genome shotgun (WGS) entry which is preliminary data.</text>
</comment>
<gene>
    <name evidence="2" type="ORF">CDAR_533011</name>
</gene>
<organism evidence="2 3">
    <name type="scientific">Caerostris darwini</name>
    <dbReference type="NCBI Taxonomy" id="1538125"/>
    <lineage>
        <taxon>Eukaryota</taxon>
        <taxon>Metazoa</taxon>
        <taxon>Ecdysozoa</taxon>
        <taxon>Arthropoda</taxon>
        <taxon>Chelicerata</taxon>
        <taxon>Arachnida</taxon>
        <taxon>Araneae</taxon>
        <taxon>Araneomorphae</taxon>
        <taxon>Entelegynae</taxon>
        <taxon>Araneoidea</taxon>
        <taxon>Araneidae</taxon>
        <taxon>Caerostris</taxon>
    </lineage>
</organism>